<dbReference type="PANTHER" id="PTHR22765">
    <property type="entry name" value="RING FINGER AND PROTEASE ASSOCIATED DOMAIN-CONTAINING"/>
    <property type="match status" value="1"/>
</dbReference>
<evidence type="ECO:0000256" key="2">
    <source>
        <dbReference type="ARBA" id="ARBA00022833"/>
    </source>
</evidence>
<dbReference type="OrthoDB" id="8062037at2759"/>
<evidence type="ECO:0000313" key="4">
    <source>
        <dbReference type="EMBL" id="CAF1576384.1"/>
    </source>
</evidence>
<dbReference type="InterPro" id="IPR051826">
    <property type="entry name" value="E3_ubiquitin-ligase_domain"/>
</dbReference>
<gene>
    <name evidence="4" type="ORF">GPM918_LOCUS40757</name>
    <name evidence="5" type="ORF">SRO942_LOCUS41736</name>
</gene>
<evidence type="ECO:0000313" key="6">
    <source>
        <dbReference type="Proteomes" id="UP000663829"/>
    </source>
</evidence>
<dbReference type="EMBL" id="CAJOBC010096637">
    <property type="protein sequence ID" value="CAF4441590.1"/>
    <property type="molecule type" value="Genomic_DNA"/>
</dbReference>
<dbReference type="Gene3D" id="3.30.40.10">
    <property type="entry name" value="Zinc/RING finger domain, C3HC4 (zinc finger)"/>
    <property type="match status" value="1"/>
</dbReference>
<keyword evidence="1" id="KW-0479">Metal-binding</keyword>
<dbReference type="GO" id="GO:0008270">
    <property type="term" value="F:zinc ion binding"/>
    <property type="evidence" value="ECO:0007669"/>
    <property type="project" value="UniProtKB-KW"/>
</dbReference>
<accession>A0A815YWJ5</accession>
<name>A0A815YWJ5_9BILA</name>
<proteinExistence type="predicted"/>
<dbReference type="EMBL" id="CAJNOQ010030743">
    <property type="protein sequence ID" value="CAF1576384.1"/>
    <property type="molecule type" value="Genomic_DNA"/>
</dbReference>
<keyword evidence="2" id="KW-0862">Zinc</keyword>
<evidence type="ECO:0000256" key="1">
    <source>
        <dbReference type="ARBA" id="ARBA00022771"/>
    </source>
</evidence>
<sequence length="170" mass="19967">TLNDSNVEEARILAGTQERRLMALLKEEEQQLEKLNQDDVSRLLDILGNKKKPATPLYIARLRLKPKRFITEQMLTQNLEKCCVDLENFTRGQSYLVWPCLSTQTGKKQPTHIFHRECMLKWLRHDNKCPLCRYEVEGVDSSIIPVSMRLSLRRLLSAWMTRSENDNHEE</sequence>
<dbReference type="InterPro" id="IPR013083">
    <property type="entry name" value="Znf_RING/FYVE/PHD"/>
</dbReference>
<dbReference type="AlphaFoldDB" id="A0A815YWJ5"/>
<keyword evidence="6" id="KW-1185">Reference proteome</keyword>
<evidence type="ECO:0000259" key="3">
    <source>
        <dbReference type="Pfam" id="PF13639"/>
    </source>
</evidence>
<feature type="domain" description="RING-type" evidence="3">
    <location>
        <begin position="81"/>
        <end position="133"/>
    </location>
</feature>
<dbReference type="Proteomes" id="UP000663829">
    <property type="component" value="Unassembled WGS sequence"/>
</dbReference>
<dbReference type="PANTHER" id="PTHR22765:SF434">
    <property type="entry name" value="GB|AAD18119.1-RELATED"/>
    <property type="match status" value="1"/>
</dbReference>
<protein>
    <recommendedName>
        <fullName evidence="3">RING-type domain-containing protein</fullName>
    </recommendedName>
</protein>
<feature type="non-terminal residue" evidence="4">
    <location>
        <position position="1"/>
    </location>
</feature>
<reference evidence="4" key="1">
    <citation type="submission" date="2021-02" db="EMBL/GenBank/DDBJ databases">
        <authorList>
            <person name="Nowell W R."/>
        </authorList>
    </citation>
    <scope>NUCLEOTIDE SEQUENCE</scope>
</reference>
<dbReference type="GO" id="GO:0061630">
    <property type="term" value="F:ubiquitin protein ligase activity"/>
    <property type="evidence" value="ECO:0007669"/>
    <property type="project" value="TreeGrafter"/>
</dbReference>
<organism evidence="4 6">
    <name type="scientific">Didymodactylos carnosus</name>
    <dbReference type="NCBI Taxonomy" id="1234261"/>
    <lineage>
        <taxon>Eukaryota</taxon>
        <taxon>Metazoa</taxon>
        <taxon>Spiralia</taxon>
        <taxon>Gnathifera</taxon>
        <taxon>Rotifera</taxon>
        <taxon>Eurotatoria</taxon>
        <taxon>Bdelloidea</taxon>
        <taxon>Philodinida</taxon>
        <taxon>Philodinidae</taxon>
        <taxon>Didymodactylos</taxon>
    </lineage>
</organism>
<comment type="caution">
    <text evidence="4">The sequence shown here is derived from an EMBL/GenBank/DDBJ whole genome shotgun (WGS) entry which is preliminary data.</text>
</comment>
<evidence type="ECO:0000313" key="5">
    <source>
        <dbReference type="EMBL" id="CAF4441590.1"/>
    </source>
</evidence>
<dbReference type="Pfam" id="PF13639">
    <property type="entry name" value="zf-RING_2"/>
    <property type="match status" value="1"/>
</dbReference>
<dbReference type="GO" id="GO:0006511">
    <property type="term" value="P:ubiquitin-dependent protein catabolic process"/>
    <property type="evidence" value="ECO:0007669"/>
    <property type="project" value="TreeGrafter"/>
</dbReference>
<dbReference type="InterPro" id="IPR001841">
    <property type="entry name" value="Znf_RING"/>
</dbReference>
<dbReference type="SUPFAM" id="SSF57850">
    <property type="entry name" value="RING/U-box"/>
    <property type="match status" value="1"/>
</dbReference>
<dbReference type="Proteomes" id="UP000681722">
    <property type="component" value="Unassembled WGS sequence"/>
</dbReference>
<keyword evidence="1" id="KW-0863">Zinc-finger</keyword>